<feature type="repeat" description="RCC1" evidence="3">
    <location>
        <begin position="259"/>
        <end position="334"/>
    </location>
</feature>
<dbReference type="Gene3D" id="2.130.10.30">
    <property type="entry name" value="Regulator of chromosome condensation 1/beta-lactamase-inhibitor protein II"/>
    <property type="match status" value="1"/>
</dbReference>
<accession>G3J4M9</accession>
<dbReference type="RefSeq" id="XP_006666571.1">
    <property type="nucleotide sequence ID" value="XM_006666508.1"/>
</dbReference>
<dbReference type="GO" id="GO:0005737">
    <property type="term" value="C:cytoplasm"/>
    <property type="evidence" value="ECO:0007669"/>
    <property type="project" value="TreeGrafter"/>
</dbReference>
<evidence type="ECO:0000313" key="7">
    <source>
        <dbReference type="Proteomes" id="UP000001610"/>
    </source>
</evidence>
<feature type="compositionally biased region" description="Low complexity" evidence="4">
    <location>
        <begin position="112"/>
        <end position="125"/>
    </location>
</feature>
<dbReference type="Proteomes" id="UP000001610">
    <property type="component" value="Unassembled WGS sequence"/>
</dbReference>
<feature type="region of interest" description="Disordered" evidence="4">
    <location>
        <begin position="109"/>
        <end position="193"/>
    </location>
</feature>
<feature type="repeat" description="RCC1" evidence="3">
    <location>
        <begin position="199"/>
        <end position="258"/>
    </location>
</feature>
<dbReference type="EMBL" id="JH126399">
    <property type="protein sequence ID" value="EGX96694.1"/>
    <property type="molecule type" value="Genomic_DNA"/>
</dbReference>
<dbReference type="PANTHER" id="PTHR45982">
    <property type="entry name" value="REGULATOR OF CHROMOSOME CONDENSATION"/>
    <property type="match status" value="1"/>
</dbReference>
<dbReference type="PANTHER" id="PTHR45982:SF1">
    <property type="entry name" value="REGULATOR OF CHROMOSOME CONDENSATION"/>
    <property type="match status" value="1"/>
</dbReference>
<feature type="region of interest" description="Disordered" evidence="4">
    <location>
        <begin position="1"/>
        <end position="27"/>
    </location>
</feature>
<dbReference type="PROSITE" id="PS50012">
    <property type="entry name" value="RCC1_3"/>
    <property type="match status" value="6"/>
</dbReference>
<gene>
    <name evidence="6" type="ORF">CCM_01352</name>
</gene>
<protein>
    <submittedName>
        <fullName evidence="6">Ran exchange factor Prp20/Pim1, putative</fullName>
    </submittedName>
</protein>
<keyword evidence="2" id="KW-0677">Repeat</keyword>
<sequence length="628" mass="67761">MLPVNHAAAKQPRPQRLSDSDYMEDAETDGSAINLHEQEQLEMFAFHDTNRLVLAPVFSFHWPAHCSRVITGTLLAQAFPSFPSDHVQSSLNFRAREIVGNLTAMPPKRSLAKVSTATSKKQAAATERKSKSTRASKPTSNSPADNLPNGTTPIRLPSSKRKSAPEAGKERPLKKTKVLAGAEAPRSPPHLNEVPTQVLSIFPFGNGDMGELGLGPSTTEALTPCVNPYLDASSGSSPKPRVVQVACGGMHTVVLTSDNEIITWGVNDNWALGRDTEWDGVWRDEKQDSGDEEEGELNPHESIPAVVPAASFPPGTRFVQVAAGDSCSFALTSHGLVYGWGTFRNASGDDEFGYDSRGQLIVKQKTPTCIVGLTKIVQIACGANHALALDVKGSVWGWGAHEQNQLGRRLLRRHQEHLKPRLVQVCRGRAKYIASGEYHSFAIDHKDNVWAWGLNSFGEAGYAKDAGGDSAVLPYPMMIRDLCGKGVTVLAGGAHHSAAVTMDGKCLVWGRMDGGQLGIRFTTEQLENKDLIRYDERDKPRICLCPTIITSIGDAVHVACGTDHTIFVNKDGIAYTTGFGSSGQLGLGSQRDVEVARQVQRNDLFDTAVTWAGAGGQFSILAGPVKIE</sequence>
<keyword evidence="1" id="KW-0344">Guanine-nucleotide releasing factor</keyword>
<dbReference type="SUPFAM" id="SSF50985">
    <property type="entry name" value="RCC1/BLIP-II"/>
    <property type="match status" value="1"/>
</dbReference>
<dbReference type="InterPro" id="IPR000408">
    <property type="entry name" value="Reg_chr_condens"/>
</dbReference>
<feature type="repeat" description="RCC1" evidence="3">
    <location>
        <begin position="447"/>
        <end position="503"/>
    </location>
</feature>
<evidence type="ECO:0000256" key="2">
    <source>
        <dbReference type="ARBA" id="ARBA00022737"/>
    </source>
</evidence>
<dbReference type="PROSITE" id="PS00626">
    <property type="entry name" value="RCC1_2"/>
    <property type="match status" value="5"/>
</dbReference>
<evidence type="ECO:0000313" key="6">
    <source>
        <dbReference type="EMBL" id="EGX96694.1"/>
    </source>
</evidence>
<dbReference type="Pfam" id="PF25390">
    <property type="entry name" value="WD40_RLD"/>
    <property type="match status" value="1"/>
</dbReference>
<dbReference type="VEuPathDB" id="FungiDB:CCM_01352"/>
<keyword evidence="7" id="KW-1185">Reference proteome</keyword>
<dbReference type="InParanoid" id="G3J4M9"/>
<dbReference type="OrthoDB" id="61110at2759"/>
<organism evidence="6 7">
    <name type="scientific">Cordyceps militaris (strain CM01)</name>
    <name type="common">Caterpillar fungus</name>
    <dbReference type="NCBI Taxonomy" id="983644"/>
    <lineage>
        <taxon>Eukaryota</taxon>
        <taxon>Fungi</taxon>
        <taxon>Dikarya</taxon>
        <taxon>Ascomycota</taxon>
        <taxon>Pezizomycotina</taxon>
        <taxon>Sordariomycetes</taxon>
        <taxon>Hypocreomycetidae</taxon>
        <taxon>Hypocreales</taxon>
        <taxon>Cordycipitaceae</taxon>
        <taxon>Cordyceps</taxon>
    </lineage>
</organism>
<feature type="compositionally biased region" description="Basic and acidic residues" evidence="4">
    <location>
        <begin position="163"/>
        <end position="173"/>
    </location>
</feature>
<evidence type="ECO:0000256" key="4">
    <source>
        <dbReference type="SAM" id="MobiDB-lite"/>
    </source>
</evidence>
<evidence type="ECO:0000259" key="5">
    <source>
        <dbReference type="Pfam" id="PF25390"/>
    </source>
</evidence>
<dbReference type="eggNOG" id="KOG1426">
    <property type="taxonomic scope" value="Eukaryota"/>
</dbReference>
<evidence type="ECO:0000256" key="1">
    <source>
        <dbReference type="ARBA" id="ARBA00022658"/>
    </source>
</evidence>
<name>G3J4M9_CORMM</name>
<feature type="repeat" description="RCC1" evidence="3">
    <location>
        <begin position="393"/>
        <end position="446"/>
    </location>
</feature>
<proteinExistence type="predicted"/>
<dbReference type="InterPro" id="IPR009091">
    <property type="entry name" value="RCC1/BLIP-II"/>
</dbReference>
<dbReference type="STRING" id="983644.G3J4M9"/>
<dbReference type="PRINTS" id="PR00633">
    <property type="entry name" value="RCCNDNSATION"/>
</dbReference>
<dbReference type="InterPro" id="IPR058923">
    <property type="entry name" value="RCC1-like_dom"/>
</dbReference>
<dbReference type="OMA" id="GRGITCE"/>
<dbReference type="GO" id="GO:0005085">
    <property type="term" value="F:guanyl-nucleotide exchange factor activity"/>
    <property type="evidence" value="ECO:0007669"/>
    <property type="project" value="TreeGrafter"/>
</dbReference>
<dbReference type="HOGENOM" id="CLU_005210_4_0_1"/>
<dbReference type="AlphaFoldDB" id="G3J4M9"/>
<feature type="compositionally biased region" description="Polar residues" evidence="4">
    <location>
        <begin position="133"/>
        <end position="152"/>
    </location>
</feature>
<dbReference type="GeneID" id="18163383"/>
<dbReference type="KEGG" id="cmt:CCM_01352"/>
<reference evidence="6 7" key="1">
    <citation type="journal article" date="2011" name="Genome Biol.">
        <title>Genome sequence of the insect pathogenic fungus Cordyceps militaris, a valued traditional Chinese medicine.</title>
        <authorList>
            <person name="Zheng P."/>
            <person name="Xia Y."/>
            <person name="Xiao G."/>
            <person name="Xiong C."/>
            <person name="Hu X."/>
            <person name="Zhang S."/>
            <person name="Zheng H."/>
            <person name="Huang Y."/>
            <person name="Zhou Y."/>
            <person name="Wang S."/>
            <person name="Zhao G.P."/>
            <person name="Liu X."/>
            <person name="St Leger R.J."/>
            <person name="Wang C."/>
        </authorList>
    </citation>
    <scope>NUCLEOTIDE SEQUENCE [LARGE SCALE GENOMIC DNA]</scope>
    <source>
        <strain evidence="6 7">CM01</strain>
    </source>
</reference>
<feature type="repeat" description="RCC1" evidence="3">
    <location>
        <begin position="504"/>
        <end position="571"/>
    </location>
</feature>
<feature type="domain" description="RCC1-like" evidence="5">
    <location>
        <begin position="201"/>
        <end position="620"/>
    </location>
</feature>
<feature type="repeat" description="RCC1" evidence="3">
    <location>
        <begin position="335"/>
        <end position="392"/>
    </location>
</feature>
<dbReference type="InterPro" id="IPR051553">
    <property type="entry name" value="Ran_GTPase-activating"/>
</dbReference>
<evidence type="ECO:0000256" key="3">
    <source>
        <dbReference type="PROSITE-ProRule" id="PRU00235"/>
    </source>
</evidence>
<dbReference type="PROSITE" id="PS00625">
    <property type="entry name" value="RCC1_1"/>
    <property type="match status" value="1"/>
</dbReference>